<evidence type="ECO:0000256" key="1">
    <source>
        <dbReference type="ARBA" id="ARBA00009437"/>
    </source>
</evidence>
<reference evidence="9" key="1">
    <citation type="journal article" date="2013" name="PLoS ONE">
        <title>Metagenomic insights into the carbohydrate-active enzymes carried by the microorganisms adhering to solid digesta in the rumen of cows.</title>
        <authorList>
            <person name="Wang L."/>
            <person name="Hatem A."/>
            <person name="Catalyurek U.V."/>
            <person name="Morrison M."/>
            <person name="Yu Z."/>
        </authorList>
    </citation>
    <scope>NUCLEOTIDE SEQUENCE</scope>
</reference>
<evidence type="ECO:0000259" key="8">
    <source>
        <dbReference type="PROSITE" id="PS50931"/>
    </source>
</evidence>
<dbReference type="InterPro" id="IPR000847">
    <property type="entry name" value="LysR_HTH_N"/>
</dbReference>
<dbReference type="SUPFAM" id="SSF51556">
    <property type="entry name" value="Metallo-dependent hydrolases"/>
    <property type="match status" value="1"/>
</dbReference>
<dbReference type="Gene3D" id="3.20.20.140">
    <property type="entry name" value="Metal-dependent hydrolases"/>
    <property type="match status" value="1"/>
</dbReference>
<feature type="domain" description="HTH lysR-type" evidence="8">
    <location>
        <begin position="1"/>
        <end position="59"/>
    </location>
</feature>
<dbReference type="GO" id="GO:0019239">
    <property type="term" value="F:deaminase activity"/>
    <property type="evidence" value="ECO:0007669"/>
    <property type="project" value="UniProtKB-ARBA"/>
</dbReference>
<protein>
    <submittedName>
        <fullName evidence="9">Amidohydrolase</fullName>
    </submittedName>
</protein>
<dbReference type="PANTHER" id="PTHR43794">
    <property type="entry name" value="AMINOHYDROLASE SSNA-RELATED"/>
    <property type="match status" value="1"/>
</dbReference>
<keyword evidence="5" id="KW-0805">Transcription regulation</keyword>
<dbReference type="InterPro" id="IPR006680">
    <property type="entry name" value="Amidohydro-rel"/>
</dbReference>
<dbReference type="PROSITE" id="PS50931">
    <property type="entry name" value="HTH_LYSR"/>
    <property type="match status" value="1"/>
</dbReference>
<dbReference type="InterPro" id="IPR050287">
    <property type="entry name" value="MTA/SAH_deaminase"/>
</dbReference>
<organism evidence="9">
    <name type="scientific">uncultured bacterium Contigcl_1493</name>
    <dbReference type="NCBI Taxonomy" id="1393647"/>
    <lineage>
        <taxon>Bacteria</taxon>
        <taxon>environmental samples</taxon>
    </lineage>
</organism>
<keyword evidence="7" id="KW-0804">Transcription</keyword>
<dbReference type="FunFam" id="1.10.10.10:FF:000001">
    <property type="entry name" value="LysR family transcriptional regulator"/>
    <property type="match status" value="1"/>
</dbReference>
<accession>W0FSJ8</accession>
<dbReference type="InterPro" id="IPR036388">
    <property type="entry name" value="WH-like_DNA-bd_sf"/>
</dbReference>
<evidence type="ECO:0000256" key="2">
    <source>
        <dbReference type="ARBA" id="ARBA00022723"/>
    </source>
</evidence>
<dbReference type="SMR" id="W0FSJ8"/>
<comment type="similarity">
    <text evidence="1">Belongs to the LysR transcriptional regulatory family.</text>
</comment>
<dbReference type="Gene3D" id="1.10.10.10">
    <property type="entry name" value="Winged helix-like DNA-binding domain superfamily/Winged helix DNA-binding domain"/>
    <property type="match status" value="1"/>
</dbReference>
<keyword evidence="6" id="KW-0238">DNA-binding</keyword>
<dbReference type="FunFam" id="3.20.20.140:FF:000014">
    <property type="entry name" value="5-methylthioadenosine/S-adenosylhomocysteine deaminase"/>
    <property type="match status" value="1"/>
</dbReference>
<sequence length="474" mass="52234">MLEDFRLRVFQRVAELGSFTAAAKALGITQPAVSQHIAELEKFAGGQLFERGRGRIALTSRGKVFLQHAAGILEGYKRLEGEFRQPETVLLHHVLHEGRKTNILIRRDRFEDLDAPEDTVADRVVEADGTAIFPSFYNAHTHAAMTLLRGAADDVPLKTWIEEYIWPAEAKMTPDDIRRGDELAIREMVATGTTFFSDMYFDPEEAIAAADAAGIRTAFGLTVLEGHPKAQAEELKDYIKNWKDPSGGRIQLVMAPHSIYTVGTERLKRCASFARHHGMLLHIHLSETRREIEDCLREHGTTPVRYLEKIGFLGPDVLAAHCVHVDAEEWKILADHGVTVAHCPCSNLKLGSGRFPYELAIASGCRIAIGTDSAASNNNLDMHEEMKVAALLAKVNGDATLLPAELALRWATRNAAEFFGIDAGEIAVGKQADALLVDLTVPQMQPAHNLLSNWVYAADSSAIRHVLCAGRVLK</sequence>
<dbReference type="SUPFAM" id="SSF51338">
    <property type="entry name" value="Composite domain of metallo-dependent hydrolases"/>
    <property type="match status" value="1"/>
</dbReference>
<dbReference type="PANTHER" id="PTHR43794:SF11">
    <property type="entry name" value="AMIDOHYDROLASE-RELATED DOMAIN-CONTAINING PROTEIN"/>
    <property type="match status" value="1"/>
</dbReference>
<dbReference type="InterPro" id="IPR036390">
    <property type="entry name" value="WH_DNA-bd_sf"/>
</dbReference>
<keyword evidence="3 9" id="KW-0378">Hydrolase</keyword>
<dbReference type="EMBL" id="KC246855">
    <property type="protein sequence ID" value="AHF25857.1"/>
    <property type="molecule type" value="Genomic_DNA"/>
</dbReference>
<evidence type="ECO:0000256" key="6">
    <source>
        <dbReference type="ARBA" id="ARBA00023125"/>
    </source>
</evidence>
<dbReference type="GO" id="GO:0003677">
    <property type="term" value="F:DNA binding"/>
    <property type="evidence" value="ECO:0007669"/>
    <property type="project" value="UniProtKB-KW"/>
</dbReference>
<dbReference type="Pfam" id="PF00126">
    <property type="entry name" value="HTH_1"/>
    <property type="match status" value="1"/>
</dbReference>
<dbReference type="GO" id="GO:0046872">
    <property type="term" value="F:metal ion binding"/>
    <property type="evidence" value="ECO:0007669"/>
    <property type="project" value="UniProtKB-KW"/>
</dbReference>
<evidence type="ECO:0000256" key="3">
    <source>
        <dbReference type="ARBA" id="ARBA00022801"/>
    </source>
</evidence>
<dbReference type="InterPro" id="IPR032466">
    <property type="entry name" value="Metal_Hydrolase"/>
</dbReference>
<dbReference type="PRINTS" id="PR00039">
    <property type="entry name" value="HTHLYSR"/>
</dbReference>
<dbReference type="AlphaFoldDB" id="W0FSJ8"/>
<evidence type="ECO:0000313" key="9">
    <source>
        <dbReference type="EMBL" id="AHF25857.1"/>
    </source>
</evidence>
<dbReference type="GO" id="GO:0003700">
    <property type="term" value="F:DNA-binding transcription factor activity"/>
    <property type="evidence" value="ECO:0007669"/>
    <property type="project" value="InterPro"/>
</dbReference>
<evidence type="ECO:0000256" key="4">
    <source>
        <dbReference type="ARBA" id="ARBA00022833"/>
    </source>
</evidence>
<keyword evidence="2" id="KW-0479">Metal-binding</keyword>
<evidence type="ECO:0000256" key="5">
    <source>
        <dbReference type="ARBA" id="ARBA00023015"/>
    </source>
</evidence>
<dbReference type="CDD" id="cd01298">
    <property type="entry name" value="ATZ_TRZ_like"/>
    <property type="match status" value="1"/>
</dbReference>
<evidence type="ECO:0000256" key="7">
    <source>
        <dbReference type="ARBA" id="ARBA00023163"/>
    </source>
</evidence>
<dbReference type="Gene3D" id="2.30.40.10">
    <property type="entry name" value="Urease, subunit C, domain 1"/>
    <property type="match status" value="1"/>
</dbReference>
<proteinExistence type="inferred from homology"/>
<keyword evidence="4" id="KW-0862">Zinc</keyword>
<dbReference type="GO" id="GO:0016814">
    <property type="term" value="F:hydrolase activity, acting on carbon-nitrogen (but not peptide) bonds, in cyclic amidines"/>
    <property type="evidence" value="ECO:0007669"/>
    <property type="project" value="UniProtKB-ARBA"/>
</dbReference>
<dbReference type="InterPro" id="IPR011059">
    <property type="entry name" value="Metal-dep_hydrolase_composite"/>
</dbReference>
<dbReference type="SUPFAM" id="SSF46785">
    <property type="entry name" value="Winged helix' DNA-binding domain"/>
    <property type="match status" value="1"/>
</dbReference>
<dbReference type="Pfam" id="PF01979">
    <property type="entry name" value="Amidohydro_1"/>
    <property type="match status" value="1"/>
</dbReference>
<name>W0FSJ8_9BACT</name>